<accession>A0A5B6WHG1</accession>
<dbReference type="InterPro" id="IPR043502">
    <property type="entry name" value="DNA/RNA_pol_sf"/>
</dbReference>
<proteinExistence type="predicted"/>
<sequence>MDKGFARPSYSPWGTPILFVKKKDGSMRLCIDYRQLNKVTIKNKYLLPRIDDLFDQLKGATMSGYYQLRVKESDVPKTTFQMRYGHYKFLVMPFGLTNALAVFMDLMNLFIDPSSYFYHLFELGFMFKNLPMCDMHSKKNEERTLIEGKTRCTTIRSVFTIFVPSTWLRMKHYVQAFRLSDSIPSVQQVNQWVIRQYHQASSGIEGCQSSIHTIKLIFWTHEHVSRPCVTHGLPQGHVFWPCVPYTLVLRNRMPSSKYASTRHGRVSRLCEKHCYKTWVCA</sequence>
<feature type="domain" description="Reverse transcriptase" evidence="2">
    <location>
        <begin position="20"/>
        <end position="113"/>
    </location>
</feature>
<keyword evidence="4" id="KW-1185">Reference proteome</keyword>
<keyword evidence="1" id="KW-1133">Transmembrane helix</keyword>
<gene>
    <name evidence="3" type="ORF">EPI10_021513</name>
</gene>
<dbReference type="Gene3D" id="3.10.10.10">
    <property type="entry name" value="HIV Type 1 Reverse Transcriptase, subunit A, domain 1"/>
    <property type="match status" value="1"/>
</dbReference>
<dbReference type="InterPro" id="IPR000477">
    <property type="entry name" value="RT_dom"/>
</dbReference>
<evidence type="ECO:0000256" key="1">
    <source>
        <dbReference type="SAM" id="Phobius"/>
    </source>
</evidence>
<dbReference type="PANTHER" id="PTHR24559:SF444">
    <property type="entry name" value="REVERSE TRANSCRIPTASE DOMAIN-CONTAINING PROTEIN"/>
    <property type="match status" value="1"/>
</dbReference>
<dbReference type="InterPro" id="IPR053134">
    <property type="entry name" value="RNA-dir_DNA_polymerase"/>
</dbReference>
<feature type="transmembrane region" description="Helical" evidence="1">
    <location>
        <begin position="89"/>
        <end position="110"/>
    </location>
</feature>
<dbReference type="EMBL" id="SMMG02000003">
    <property type="protein sequence ID" value="KAA3481120.1"/>
    <property type="molecule type" value="Genomic_DNA"/>
</dbReference>
<keyword evidence="1" id="KW-0472">Membrane</keyword>
<dbReference type="Pfam" id="PF00078">
    <property type="entry name" value="RVT_1"/>
    <property type="match status" value="1"/>
</dbReference>
<keyword evidence="3" id="KW-0695">RNA-directed DNA polymerase</keyword>
<organism evidence="3 4">
    <name type="scientific">Gossypium australe</name>
    <dbReference type="NCBI Taxonomy" id="47621"/>
    <lineage>
        <taxon>Eukaryota</taxon>
        <taxon>Viridiplantae</taxon>
        <taxon>Streptophyta</taxon>
        <taxon>Embryophyta</taxon>
        <taxon>Tracheophyta</taxon>
        <taxon>Spermatophyta</taxon>
        <taxon>Magnoliopsida</taxon>
        <taxon>eudicotyledons</taxon>
        <taxon>Gunneridae</taxon>
        <taxon>Pentapetalae</taxon>
        <taxon>rosids</taxon>
        <taxon>malvids</taxon>
        <taxon>Malvales</taxon>
        <taxon>Malvaceae</taxon>
        <taxon>Malvoideae</taxon>
        <taxon>Gossypium</taxon>
    </lineage>
</organism>
<dbReference type="Gene3D" id="3.30.70.270">
    <property type="match status" value="1"/>
</dbReference>
<dbReference type="PANTHER" id="PTHR24559">
    <property type="entry name" value="TRANSPOSON TY3-I GAG-POL POLYPROTEIN"/>
    <property type="match status" value="1"/>
</dbReference>
<keyword evidence="3" id="KW-0548">Nucleotidyltransferase</keyword>
<dbReference type="Proteomes" id="UP000325315">
    <property type="component" value="Unassembled WGS sequence"/>
</dbReference>
<evidence type="ECO:0000313" key="4">
    <source>
        <dbReference type="Proteomes" id="UP000325315"/>
    </source>
</evidence>
<dbReference type="CDD" id="cd01647">
    <property type="entry name" value="RT_LTR"/>
    <property type="match status" value="1"/>
</dbReference>
<evidence type="ECO:0000313" key="3">
    <source>
        <dbReference type="EMBL" id="KAA3481120.1"/>
    </source>
</evidence>
<keyword evidence="1" id="KW-0812">Transmembrane</keyword>
<dbReference type="SUPFAM" id="SSF56672">
    <property type="entry name" value="DNA/RNA polymerases"/>
    <property type="match status" value="1"/>
</dbReference>
<dbReference type="OrthoDB" id="2431547at2759"/>
<dbReference type="GO" id="GO:0003964">
    <property type="term" value="F:RNA-directed DNA polymerase activity"/>
    <property type="evidence" value="ECO:0007669"/>
    <property type="project" value="UniProtKB-KW"/>
</dbReference>
<evidence type="ECO:0000259" key="2">
    <source>
        <dbReference type="Pfam" id="PF00078"/>
    </source>
</evidence>
<protein>
    <submittedName>
        <fullName evidence="3">RNA-directed DNA polymerase-like protein</fullName>
    </submittedName>
</protein>
<keyword evidence="3" id="KW-0808">Transferase</keyword>
<comment type="caution">
    <text evidence="3">The sequence shown here is derived from an EMBL/GenBank/DDBJ whole genome shotgun (WGS) entry which is preliminary data.</text>
</comment>
<dbReference type="InterPro" id="IPR043128">
    <property type="entry name" value="Rev_trsase/Diguanyl_cyclase"/>
</dbReference>
<name>A0A5B6WHG1_9ROSI</name>
<reference evidence="4" key="1">
    <citation type="journal article" date="2019" name="Plant Biotechnol. J.">
        <title>Genome sequencing of the Australian wild diploid species Gossypium australe highlights disease resistance and delayed gland morphogenesis.</title>
        <authorList>
            <person name="Cai Y."/>
            <person name="Cai X."/>
            <person name="Wang Q."/>
            <person name="Wang P."/>
            <person name="Zhang Y."/>
            <person name="Cai C."/>
            <person name="Xu Y."/>
            <person name="Wang K."/>
            <person name="Zhou Z."/>
            <person name="Wang C."/>
            <person name="Geng S."/>
            <person name="Li B."/>
            <person name="Dong Q."/>
            <person name="Hou Y."/>
            <person name="Wang H."/>
            <person name="Ai P."/>
            <person name="Liu Z."/>
            <person name="Yi F."/>
            <person name="Sun M."/>
            <person name="An G."/>
            <person name="Cheng J."/>
            <person name="Zhang Y."/>
            <person name="Shi Q."/>
            <person name="Xie Y."/>
            <person name="Shi X."/>
            <person name="Chang Y."/>
            <person name="Huang F."/>
            <person name="Chen Y."/>
            <person name="Hong S."/>
            <person name="Mi L."/>
            <person name="Sun Q."/>
            <person name="Zhang L."/>
            <person name="Zhou B."/>
            <person name="Peng R."/>
            <person name="Zhang X."/>
            <person name="Liu F."/>
        </authorList>
    </citation>
    <scope>NUCLEOTIDE SEQUENCE [LARGE SCALE GENOMIC DNA]</scope>
    <source>
        <strain evidence="4">cv. PA1801</strain>
    </source>
</reference>
<dbReference type="AlphaFoldDB" id="A0A5B6WHG1"/>